<feature type="region of interest" description="Disordered" evidence="4">
    <location>
        <begin position="759"/>
        <end position="793"/>
    </location>
</feature>
<dbReference type="AlphaFoldDB" id="A0AAW1T8P9"/>
<dbReference type="GO" id="GO:0016887">
    <property type="term" value="F:ATP hydrolysis activity"/>
    <property type="evidence" value="ECO:0007669"/>
    <property type="project" value="InterPro"/>
</dbReference>
<dbReference type="GO" id="GO:0008270">
    <property type="term" value="F:zinc ion binding"/>
    <property type="evidence" value="ECO:0007669"/>
    <property type="project" value="InterPro"/>
</dbReference>
<dbReference type="Pfam" id="PF03969">
    <property type="entry name" value="AFG1_ATPase"/>
    <property type="match status" value="2"/>
</dbReference>
<dbReference type="GO" id="GO:0005739">
    <property type="term" value="C:mitochondrion"/>
    <property type="evidence" value="ECO:0007669"/>
    <property type="project" value="TreeGrafter"/>
</dbReference>
<protein>
    <submittedName>
        <fullName evidence="5">Uncharacterized protein</fullName>
    </submittedName>
</protein>
<feature type="compositionally biased region" description="Basic and acidic residues" evidence="4">
    <location>
        <begin position="650"/>
        <end position="664"/>
    </location>
</feature>
<dbReference type="InterPro" id="IPR005654">
    <property type="entry name" value="ATPase_AFG1-like"/>
</dbReference>
<keyword evidence="2" id="KW-0547">Nucleotide-binding</keyword>
<dbReference type="EMBL" id="JALJOV010000305">
    <property type="protein sequence ID" value="KAK9864901.1"/>
    <property type="molecule type" value="Genomic_DNA"/>
</dbReference>
<name>A0AAW1T8P9_9CHLO</name>
<keyword evidence="6" id="KW-1185">Reference proteome</keyword>
<proteinExistence type="inferred from homology"/>
<dbReference type="InterPro" id="IPR013088">
    <property type="entry name" value="Znf_NHR/GATA"/>
</dbReference>
<feature type="compositionally biased region" description="Polar residues" evidence="4">
    <location>
        <begin position="636"/>
        <end position="646"/>
    </location>
</feature>
<evidence type="ECO:0000313" key="5">
    <source>
        <dbReference type="EMBL" id="KAK9864901.1"/>
    </source>
</evidence>
<dbReference type="InterPro" id="IPR027417">
    <property type="entry name" value="P-loop_NTPase"/>
</dbReference>
<evidence type="ECO:0000256" key="4">
    <source>
        <dbReference type="SAM" id="MobiDB-lite"/>
    </source>
</evidence>
<dbReference type="Gene3D" id="3.30.50.10">
    <property type="entry name" value="Erythroid Transcription Factor GATA-1, subunit A"/>
    <property type="match status" value="1"/>
</dbReference>
<dbReference type="Proteomes" id="UP001485043">
    <property type="component" value="Unassembled WGS sequence"/>
</dbReference>
<evidence type="ECO:0000256" key="3">
    <source>
        <dbReference type="ARBA" id="ARBA00022840"/>
    </source>
</evidence>
<accession>A0AAW1T8P9</accession>
<comment type="caution">
    <text evidence="5">The sequence shown here is derived from an EMBL/GenBank/DDBJ whole genome shotgun (WGS) entry which is preliminary data.</text>
</comment>
<feature type="region of interest" description="Disordered" evidence="4">
    <location>
        <begin position="607"/>
        <end position="664"/>
    </location>
</feature>
<dbReference type="PANTHER" id="PTHR12169:SF6">
    <property type="entry name" value="AFG1-LIKE ATPASE"/>
    <property type="match status" value="1"/>
</dbReference>
<organism evidence="5 6">
    <name type="scientific">Apatococcus fuscideae</name>
    <dbReference type="NCBI Taxonomy" id="2026836"/>
    <lineage>
        <taxon>Eukaryota</taxon>
        <taxon>Viridiplantae</taxon>
        <taxon>Chlorophyta</taxon>
        <taxon>core chlorophytes</taxon>
        <taxon>Trebouxiophyceae</taxon>
        <taxon>Chlorellales</taxon>
        <taxon>Chlorellaceae</taxon>
        <taxon>Apatococcus</taxon>
    </lineage>
</organism>
<feature type="compositionally biased region" description="Polar residues" evidence="4">
    <location>
        <begin position="778"/>
        <end position="793"/>
    </location>
</feature>
<comment type="similarity">
    <text evidence="1">Belongs to the AFG1 ATPase family.</text>
</comment>
<evidence type="ECO:0000313" key="6">
    <source>
        <dbReference type="Proteomes" id="UP001485043"/>
    </source>
</evidence>
<reference evidence="5 6" key="1">
    <citation type="journal article" date="2024" name="Nat. Commun.">
        <title>Phylogenomics reveals the evolutionary origins of lichenization in chlorophyte algae.</title>
        <authorList>
            <person name="Puginier C."/>
            <person name="Libourel C."/>
            <person name="Otte J."/>
            <person name="Skaloud P."/>
            <person name="Haon M."/>
            <person name="Grisel S."/>
            <person name="Petersen M."/>
            <person name="Berrin J.G."/>
            <person name="Delaux P.M."/>
            <person name="Dal Grande F."/>
            <person name="Keller J."/>
        </authorList>
    </citation>
    <scope>NUCLEOTIDE SEQUENCE [LARGE SCALE GENOMIC DNA]</scope>
    <source>
        <strain evidence="5 6">SAG 2523</strain>
    </source>
</reference>
<gene>
    <name evidence="5" type="ORF">WJX84_010909</name>
</gene>
<dbReference type="SUPFAM" id="SSF52540">
    <property type="entry name" value="P-loop containing nucleoside triphosphate hydrolases"/>
    <property type="match status" value="1"/>
</dbReference>
<dbReference type="NCBIfam" id="NF040713">
    <property type="entry name" value="ZapE"/>
    <property type="match status" value="1"/>
</dbReference>
<feature type="compositionally biased region" description="Basic and acidic residues" evidence="4">
    <location>
        <begin position="607"/>
        <end position="617"/>
    </location>
</feature>
<evidence type="ECO:0000256" key="2">
    <source>
        <dbReference type="ARBA" id="ARBA00022741"/>
    </source>
</evidence>
<dbReference type="GO" id="GO:0005524">
    <property type="term" value="F:ATP binding"/>
    <property type="evidence" value="ECO:0007669"/>
    <property type="project" value="UniProtKB-KW"/>
</dbReference>
<sequence length="793" mass="87751">MWRRCQCPGSFLLRVSLRSLPDCRRVFTTAGTAAQQAAAKLPFGGNSTSCSQSRSLQGALLREYQKLLSSGQLRTDPNQEQCLQKLSKLADELPAHTQAVRTFQHNLQQYQARRELQRADLKRQERAEAEAALRQEEQQRSQSQSGVWELLDRAKASMGLQQQPAPEMTVEQRVMLAAADREQRLDRMVGPPPEPPLPPQGLYIHGSVGSGKSLLMDMFFRVLHDHDAVPRRRRVHFNAAMLELHSRLHRLEQERQAMDSARMEQYAQAVALAQLRRSMPGIHPDKVSDLETLQDPEAARQKGARLAQMAVRRHQRQIKAPDRAERLARSNAVVMRRAAQSLIRGHGPQPDGGWAEVASEAAVLCFDEVQITDPFTAIALKGLVEVLMEEGCVVCATSNRAPWELSASGLHEDLFAHFLASLQNACRPVHLSSQYDYRRLLFSESQAQQQMYFFPLDSATETALQEKWRESTAGEPPVAVADTKLEVMFGRTLQVARARGGVAQFSFEELCGRPLGAADYIALAQAFHTVFVVDIPAMSLQLRDKARRFITLIDELYNARTRLVCTAACPQDELFSLSGAGEEPIVDLEQLQFESAVEGSRLRRDLMESDPTGHDLSRFGPVSRTSGSPIPVTIAPSVTSASSTSMKRPRPQDDSDHSDSTDIHEPSVADLYVMGLYNSGHSIKQPDCTAALTLINLSLRRSGPSSAELHDWFEDFEQGTSKCIATASDEDEEVEAATPTSGPAGPKTLCNACGVKFSRHQQKGKPGVKHHPSKKIKQSSSHQPGCNPGSTHS</sequence>
<feature type="compositionally biased region" description="Basic residues" evidence="4">
    <location>
        <begin position="759"/>
        <end position="777"/>
    </location>
</feature>
<dbReference type="GO" id="GO:0006355">
    <property type="term" value="P:regulation of DNA-templated transcription"/>
    <property type="evidence" value="ECO:0007669"/>
    <property type="project" value="InterPro"/>
</dbReference>
<feature type="region of interest" description="Disordered" evidence="4">
    <location>
        <begin position="118"/>
        <end position="145"/>
    </location>
</feature>
<evidence type="ECO:0000256" key="1">
    <source>
        <dbReference type="ARBA" id="ARBA00010322"/>
    </source>
</evidence>
<dbReference type="Gene3D" id="3.40.50.300">
    <property type="entry name" value="P-loop containing nucleotide triphosphate hydrolases"/>
    <property type="match status" value="1"/>
</dbReference>
<dbReference type="PANTHER" id="PTHR12169">
    <property type="entry name" value="ATPASE N2B"/>
    <property type="match status" value="1"/>
</dbReference>
<keyword evidence="3" id="KW-0067">ATP-binding</keyword>
<feature type="compositionally biased region" description="Basic and acidic residues" evidence="4">
    <location>
        <begin position="118"/>
        <end position="139"/>
    </location>
</feature>